<organism evidence="1 2">
    <name type="scientific">Haloplasma contractile SSD-17B</name>
    <dbReference type="NCBI Taxonomy" id="1033810"/>
    <lineage>
        <taxon>Bacteria</taxon>
        <taxon>Bacillati</taxon>
        <taxon>Mycoplasmatota</taxon>
        <taxon>Mollicutes</taxon>
        <taxon>Haloplasmatales</taxon>
        <taxon>Haloplasmataceae</taxon>
        <taxon>Haloplasma</taxon>
    </lineage>
</organism>
<keyword evidence="2" id="KW-1185">Reference proteome</keyword>
<reference evidence="1 2" key="1">
    <citation type="journal article" date="2011" name="J. Bacteriol.">
        <title>Genome sequence of Haloplasma contractile, an unusual contractile bacterium from a deep-sea anoxic brine lake.</title>
        <authorList>
            <person name="Antunes A."/>
            <person name="Alam I."/>
            <person name="El Dorry H."/>
            <person name="Siam R."/>
            <person name="Robertson A."/>
            <person name="Bajic V.B."/>
            <person name="Stingl U."/>
        </authorList>
    </citation>
    <scope>NUCLEOTIDE SEQUENCE [LARGE SCALE GENOMIC DNA]</scope>
    <source>
        <strain evidence="1 2">SSD-17B</strain>
    </source>
</reference>
<protein>
    <submittedName>
        <fullName evidence="1">Uncharacterized protein</fullName>
    </submittedName>
</protein>
<dbReference type="SUPFAM" id="SSF52833">
    <property type="entry name" value="Thioredoxin-like"/>
    <property type="match status" value="1"/>
</dbReference>
<sequence length="140" mass="15898">MKKLIIGLAALIVGLIITVIVIEATKYKVPESTKEEIVAQFDSGEDFLLVIGGSTCHWCIKYKNETLPDYDQNDDEFPLYFIYADLGFRSQTDFQTFLATYGITYNSSPTSYLIKDGQLVAMKEGFIENDELNSWIDENK</sequence>
<accession>U2FGV6</accession>
<dbReference type="RefSeq" id="WP_008827309.1">
    <property type="nucleotide sequence ID" value="NZ_AFNU02000006.1"/>
</dbReference>
<dbReference type="EMBL" id="AFNU02000006">
    <property type="protein sequence ID" value="ERJ12085.1"/>
    <property type="molecule type" value="Genomic_DNA"/>
</dbReference>
<dbReference type="InterPro" id="IPR036249">
    <property type="entry name" value="Thioredoxin-like_sf"/>
</dbReference>
<reference evidence="1 2" key="2">
    <citation type="journal article" date="2013" name="PLoS ONE">
        <title>INDIGO - INtegrated Data Warehouse of MIcrobial GenOmes with Examples from the Red Sea Extremophiles.</title>
        <authorList>
            <person name="Alam I."/>
            <person name="Antunes A."/>
            <person name="Kamau A.A."/>
            <person name="Ba Alawi W."/>
            <person name="Kalkatawi M."/>
            <person name="Stingl U."/>
            <person name="Bajic V.B."/>
        </authorList>
    </citation>
    <scope>NUCLEOTIDE SEQUENCE [LARGE SCALE GENOMIC DNA]</scope>
    <source>
        <strain evidence="1 2">SSD-17B</strain>
    </source>
</reference>
<gene>
    <name evidence="1" type="ORF">HLPCO_001999</name>
</gene>
<name>U2FGV6_9MOLU</name>
<dbReference type="STRING" id="1033810.HLPCO_001999"/>
<dbReference type="Gene3D" id="3.40.30.10">
    <property type="entry name" value="Glutaredoxin"/>
    <property type="match status" value="1"/>
</dbReference>
<proteinExistence type="predicted"/>
<dbReference type="AlphaFoldDB" id="U2FGV6"/>
<dbReference type="OrthoDB" id="195735at2"/>
<dbReference type="Proteomes" id="UP000005707">
    <property type="component" value="Unassembled WGS sequence"/>
</dbReference>
<dbReference type="InParanoid" id="U2FGV6"/>
<comment type="caution">
    <text evidence="1">The sequence shown here is derived from an EMBL/GenBank/DDBJ whole genome shotgun (WGS) entry which is preliminary data.</text>
</comment>
<evidence type="ECO:0000313" key="1">
    <source>
        <dbReference type="EMBL" id="ERJ12085.1"/>
    </source>
</evidence>
<evidence type="ECO:0000313" key="2">
    <source>
        <dbReference type="Proteomes" id="UP000005707"/>
    </source>
</evidence>